<proteinExistence type="predicted"/>
<dbReference type="Proteomes" id="UP001162501">
    <property type="component" value="Chromosome 19"/>
</dbReference>
<accession>A0AC59YMF8</accession>
<sequence length="86" mass="9383">MAQVAFFPTSLGVPEVFSPSGTPLRSAVPGLRLPPHACDGSPAQLLLLTLRWFCPGYTLQSPRELRNVSMPRLPPAQSRLSLQKTQ</sequence>
<reference evidence="1" key="1">
    <citation type="submission" date="2023-05" db="EMBL/GenBank/DDBJ databases">
        <authorList>
            <consortium name="ELIXIR-Norway"/>
        </authorList>
    </citation>
    <scope>NUCLEOTIDE SEQUENCE</scope>
</reference>
<feature type="non-terminal residue" evidence="1">
    <location>
        <position position="1"/>
    </location>
</feature>
<dbReference type="EMBL" id="OX596103">
    <property type="protein sequence ID" value="CAM9831799.1"/>
    <property type="molecule type" value="Genomic_DNA"/>
</dbReference>
<gene>
    <name evidence="1" type="ORF">MRATA1EN22A_LOCUS8068</name>
</gene>
<evidence type="ECO:0000313" key="2">
    <source>
        <dbReference type="Proteomes" id="UP001162501"/>
    </source>
</evidence>
<reference evidence="1" key="2">
    <citation type="submission" date="2025-03" db="EMBL/GenBank/DDBJ databases">
        <authorList>
            <consortium name="ELIXIR-Norway"/>
            <consortium name="Elixir Norway"/>
        </authorList>
    </citation>
    <scope>NUCLEOTIDE SEQUENCE</scope>
</reference>
<evidence type="ECO:0000313" key="1">
    <source>
        <dbReference type="EMBL" id="CAM9831799.1"/>
    </source>
</evidence>
<feature type="non-terminal residue" evidence="1">
    <location>
        <position position="86"/>
    </location>
</feature>
<protein>
    <submittedName>
        <fullName evidence="1">Uncharacterized protein</fullName>
    </submittedName>
</protein>
<name>A0AC59YMF8_RANTA</name>
<organism evidence="1 2">
    <name type="scientific">Rangifer tarandus platyrhynchus</name>
    <name type="common">Svalbard reindeer</name>
    <dbReference type="NCBI Taxonomy" id="3082113"/>
    <lineage>
        <taxon>Eukaryota</taxon>
        <taxon>Metazoa</taxon>
        <taxon>Chordata</taxon>
        <taxon>Craniata</taxon>
        <taxon>Vertebrata</taxon>
        <taxon>Euteleostomi</taxon>
        <taxon>Mammalia</taxon>
        <taxon>Eutheria</taxon>
        <taxon>Laurasiatheria</taxon>
        <taxon>Artiodactyla</taxon>
        <taxon>Ruminantia</taxon>
        <taxon>Pecora</taxon>
        <taxon>Cervidae</taxon>
        <taxon>Odocoileinae</taxon>
        <taxon>Rangifer</taxon>
    </lineage>
</organism>